<evidence type="ECO:0000313" key="2">
    <source>
        <dbReference type="Proteomes" id="UP000615017"/>
    </source>
</evidence>
<feature type="non-terminal residue" evidence="1">
    <location>
        <position position="1"/>
    </location>
</feature>
<gene>
    <name evidence="1" type="ORF">JNA65_28095</name>
</gene>
<accession>A0ABD4PHW9</accession>
<evidence type="ECO:0008006" key="3">
    <source>
        <dbReference type="Google" id="ProtNLM"/>
    </source>
</evidence>
<comment type="caution">
    <text evidence="1">The sequence shown here is derived from an EMBL/GenBank/DDBJ whole genome shotgun (WGS) entry which is preliminary data.</text>
</comment>
<protein>
    <recommendedName>
        <fullName evidence="3">Flagellar motor stator protein MotA</fullName>
    </recommendedName>
</protein>
<sequence length="122" mass="13126">GGVLGGMIASAVSGKIAGALVEEDRVKILAMIQEQVTWLAGSFLLTGHEIENLNANLARVIDQNALEIIFAAGIQQRAATNMLIKPLVVSIIRQRPVMEYDASHLGKMVNRLEEALLPELPA</sequence>
<evidence type="ECO:0000313" key="1">
    <source>
        <dbReference type="EMBL" id="MBL6237677.1"/>
    </source>
</evidence>
<reference evidence="1 2" key="1">
    <citation type="submission" date="2021-01" db="EMBL/GenBank/DDBJ databases">
        <title>Genomes of Escherichia coli STEC strains from raw meat-based diets for companion animals.</title>
        <authorList>
            <person name="Stevens M.J.A."/>
            <person name="Stephan R."/>
        </authorList>
    </citation>
    <scope>NUCLEOTIDE SEQUENCE [LARGE SCALE GENOMIC DNA]</scope>
    <source>
        <strain evidence="1 2">LSC1-58</strain>
    </source>
</reference>
<dbReference type="AlphaFoldDB" id="A0ABD4PHW9"/>
<dbReference type="Proteomes" id="UP000615017">
    <property type="component" value="Unassembled WGS sequence"/>
</dbReference>
<dbReference type="EMBL" id="JAETYZ010000196">
    <property type="protein sequence ID" value="MBL6237677.1"/>
    <property type="molecule type" value="Genomic_DNA"/>
</dbReference>
<organism evidence="1 2">
    <name type="scientific">Escherichia coli</name>
    <dbReference type="NCBI Taxonomy" id="562"/>
    <lineage>
        <taxon>Bacteria</taxon>
        <taxon>Pseudomonadati</taxon>
        <taxon>Pseudomonadota</taxon>
        <taxon>Gammaproteobacteria</taxon>
        <taxon>Enterobacterales</taxon>
        <taxon>Enterobacteriaceae</taxon>
        <taxon>Escherichia</taxon>
    </lineage>
</organism>
<proteinExistence type="predicted"/>
<name>A0ABD4PHW9_ECOLX</name>